<dbReference type="EMBL" id="JABFCT010000003">
    <property type="protein sequence ID" value="KAF5877133.1"/>
    <property type="molecule type" value="Genomic_DNA"/>
</dbReference>
<organism evidence="1 2">
    <name type="scientific">Botrytis fragariae</name>
    <dbReference type="NCBI Taxonomy" id="1964551"/>
    <lineage>
        <taxon>Eukaryota</taxon>
        <taxon>Fungi</taxon>
        <taxon>Dikarya</taxon>
        <taxon>Ascomycota</taxon>
        <taxon>Pezizomycotina</taxon>
        <taxon>Leotiomycetes</taxon>
        <taxon>Helotiales</taxon>
        <taxon>Sclerotiniaceae</taxon>
        <taxon>Botrytis</taxon>
    </lineage>
</organism>
<comment type="caution">
    <text evidence="1">The sequence shown here is derived from an EMBL/GenBank/DDBJ whole genome shotgun (WGS) entry which is preliminary data.</text>
</comment>
<keyword evidence="2" id="KW-1185">Reference proteome</keyword>
<dbReference type="Proteomes" id="UP000531561">
    <property type="component" value="Unassembled WGS sequence"/>
</dbReference>
<evidence type="ECO:0000313" key="1">
    <source>
        <dbReference type="EMBL" id="KAF5877133.1"/>
    </source>
</evidence>
<reference evidence="1 2" key="1">
    <citation type="journal article" date="2020" name="Phytopathology">
        <title>A high-quality genome resource of Botrytis fragariae, a new and rapidly spreading fungal pathogen causing strawberry gray mold in the U.S.A.</title>
        <authorList>
            <person name="Wu Y."/>
            <person name="Saski C.A."/>
            <person name="Schnabel G."/>
            <person name="Xiao S."/>
            <person name="Hu M."/>
        </authorList>
    </citation>
    <scope>NUCLEOTIDE SEQUENCE [LARGE SCALE GENOMIC DNA]</scope>
    <source>
        <strain evidence="1 2">BVB16</strain>
    </source>
</reference>
<dbReference type="AlphaFoldDB" id="A0A8H6B0F9"/>
<accession>A0A8H6B0F9</accession>
<dbReference type="GeneID" id="59255617"/>
<gene>
    <name evidence="1" type="ORF">Bfra_001496</name>
</gene>
<proteinExistence type="predicted"/>
<name>A0A8H6B0F9_9HELO</name>
<sequence length="88" mass="9759">MNPEEKDIRSGAEVPVGWSLKVQGWRGIHSPRQGTGRWGARHVEKLSRCILWVEGREGSEGCVSKKGVKGEEEEEEEGRLVCLGTVKS</sequence>
<evidence type="ECO:0000313" key="2">
    <source>
        <dbReference type="Proteomes" id="UP000531561"/>
    </source>
</evidence>
<dbReference type="RefSeq" id="XP_037196079.1">
    <property type="nucleotide sequence ID" value="XM_037331925.1"/>
</dbReference>
<protein>
    <submittedName>
        <fullName evidence="1">Uncharacterized protein</fullName>
    </submittedName>
</protein>